<dbReference type="InterPro" id="IPR046848">
    <property type="entry name" value="E_motif"/>
</dbReference>
<feature type="repeat" description="PPR" evidence="2">
    <location>
        <begin position="259"/>
        <end position="293"/>
    </location>
</feature>
<evidence type="ECO:0000256" key="1">
    <source>
        <dbReference type="ARBA" id="ARBA00022737"/>
    </source>
</evidence>
<accession>A0AAV5M1V5</accession>
<proteinExistence type="predicted"/>
<dbReference type="FunFam" id="1.25.40.10:FF:000031">
    <property type="entry name" value="Pentatricopeptide repeat-containing protein mitochondrial"/>
    <property type="match status" value="1"/>
</dbReference>
<dbReference type="InterPro" id="IPR002885">
    <property type="entry name" value="PPR_rpt"/>
</dbReference>
<dbReference type="FunFam" id="1.25.40.10:FF:000366">
    <property type="entry name" value="Pentatricopeptide (PPR) repeat-containing protein"/>
    <property type="match status" value="1"/>
</dbReference>
<dbReference type="Pfam" id="PF13041">
    <property type="entry name" value="PPR_2"/>
    <property type="match status" value="1"/>
</dbReference>
<dbReference type="FunFam" id="1.25.40.10:FF:001630">
    <property type="entry name" value="Pentatricopeptide repeat-containing protein At5g43790"/>
    <property type="match status" value="1"/>
</dbReference>
<dbReference type="EMBL" id="BPVZ01000172">
    <property type="protein sequence ID" value="GKV43735.1"/>
    <property type="molecule type" value="Genomic_DNA"/>
</dbReference>
<dbReference type="PANTHER" id="PTHR47926:SF450">
    <property type="entry name" value="DYW DOMAIN-CONTAINING PROTEIN"/>
    <property type="match status" value="1"/>
</dbReference>
<dbReference type="PANTHER" id="PTHR47926">
    <property type="entry name" value="PENTATRICOPEPTIDE REPEAT-CONTAINING PROTEIN"/>
    <property type="match status" value="1"/>
</dbReference>
<dbReference type="AlphaFoldDB" id="A0AAV5M1V5"/>
<sequence length="469" mass="52216">MITSGLSLHTYPLSRLLLFSSTLDLSYALTVFNQIPNPTIFLFNTLISSLTTRHKNQTHVAFSLYSRVLGNGTLKPNAFTYPSLLKACGSRPWVRHGRALHAHILKFLGFEYDGFVQAALLNFYANCGKLGLARYLFDEIIEPDLATWNSILSAYAHSASTGGFGRISSEDASLSVEVLDLFCEMQKSQVRPSEVTLVALISACADLGAFSQGSWAHAYVVKSHLSLNRYVGTALIEMYSKCGRLDLALQLFDQLPQRDTLCYNALIGGFAIHGYGHRALELYQRMHVQRLFPDDVTFLVTMCACSHVGLVEEGCKIFESIKEIYGMEPTVEHYGCLVDLLGRAGRLLEAAEKVRTMPMKPNAVLWRSLLGAARIYGNLEIGEVALKHLIELEPETSGNYVLLSNMYASIDRWEDVKRVRESMKDLGVNKAPGSSLVEVNDALHEFLMGDKTHPCTEQIYLKLEEVIEG</sequence>
<dbReference type="Proteomes" id="UP001054252">
    <property type="component" value="Unassembled WGS sequence"/>
</dbReference>
<evidence type="ECO:0008006" key="6">
    <source>
        <dbReference type="Google" id="ProtNLM"/>
    </source>
</evidence>
<keyword evidence="1" id="KW-0677">Repeat</keyword>
<keyword evidence="3" id="KW-0732">Signal</keyword>
<dbReference type="Pfam" id="PF20430">
    <property type="entry name" value="Eplus_motif"/>
    <property type="match status" value="1"/>
</dbReference>
<comment type="caution">
    <text evidence="4">The sequence shown here is derived from an EMBL/GenBank/DDBJ whole genome shotgun (WGS) entry which is preliminary data.</text>
</comment>
<feature type="chain" id="PRO_5043360740" description="Pentatricopeptide repeat-containing protein" evidence="3">
    <location>
        <begin position="29"/>
        <end position="469"/>
    </location>
</feature>
<evidence type="ECO:0000313" key="5">
    <source>
        <dbReference type="Proteomes" id="UP001054252"/>
    </source>
</evidence>
<feature type="signal peptide" evidence="3">
    <location>
        <begin position="1"/>
        <end position="28"/>
    </location>
</feature>
<dbReference type="Pfam" id="PF13812">
    <property type="entry name" value="PPR_3"/>
    <property type="match status" value="1"/>
</dbReference>
<dbReference type="GO" id="GO:0009451">
    <property type="term" value="P:RNA modification"/>
    <property type="evidence" value="ECO:0007669"/>
    <property type="project" value="InterPro"/>
</dbReference>
<dbReference type="InterPro" id="IPR046960">
    <property type="entry name" value="PPR_At4g14850-like_plant"/>
</dbReference>
<dbReference type="InterPro" id="IPR011990">
    <property type="entry name" value="TPR-like_helical_dom_sf"/>
</dbReference>
<evidence type="ECO:0000313" key="4">
    <source>
        <dbReference type="EMBL" id="GKV43735.1"/>
    </source>
</evidence>
<dbReference type="GO" id="GO:0003723">
    <property type="term" value="F:RNA binding"/>
    <property type="evidence" value="ECO:0007669"/>
    <property type="project" value="InterPro"/>
</dbReference>
<organism evidence="4 5">
    <name type="scientific">Rubroshorea leprosula</name>
    <dbReference type="NCBI Taxonomy" id="152421"/>
    <lineage>
        <taxon>Eukaryota</taxon>
        <taxon>Viridiplantae</taxon>
        <taxon>Streptophyta</taxon>
        <taxon>Embryophyta</taxon>
        <taxon>Tracheophyta</taxon>
        <taxon>Spermatophyta</taxon>
        <taxon>Magnoliopsida</taxon>
        <taxon>eudicotyledons</taxon>
        <taxon>Gunneridae</taxon>
        <taxon>Pentapetalae</taxon>
        <taxon>rosids</taxon>
        <taxon>malvids</taxon>
        <taxon>Malvales</taxon>
        <taxon>Dipterocarpaceae</taxon>
        <taxon>Rubroshorea</taxon>
    </lineage>
</organism>
<dbReference type="InterPro" id="IPR046849">
    <property type="entry name" value="E2_motif"/>
</dbReference>
<evidence type="ECO:0000256" key="2">
    <source>
        <dbReference type="PROSITE-ProRule" id="PRU00708"/>
    </source>
</evidence>
<keyword evidence="5" id="KW-1185">Reference proteome</keyword>
<dbReference type="Pfam" id="PF20431">
    <property type="entry name" value="E_motif"/>
    <property type="match status" value="1"/>
</dbReference>
<reference evidence="4 5" key="1">
    <citation type="journal article" date="2021" name="Commun. Biol.">
        <title>The genome of Shorea leprosula (Dipterocarpaceae) highlights the ecological relevance of drought in aseasonal tropical rainforests.</title>
        <authorList>
            <person name="Ng K.K.S."/>
            <person name="Kobayashi M.J."/>
            <person name="Fawcett J.A."/>
            <person name="Hatakeyama M."/>
            <person name="Paape T."/>
            <person name="Ng C.H."/>
            <person name="Ang C.C."/>
            <person name="Tnah L.H."/>
            <person name="Lee C.T."/>
            <person name="Nishiyama T."/>
            <person name="Sese J."/>
            <person name="O'Brien M.J."/>
            <person name="Copetti D."/>
            <person name="Mohd Noor M.I."/>
            <person name="Ong R.C."/>
            <person name="Putra M."/>
            <person name="Sireger I.Z."/>
            <person name="Indrioko S."/>
            <person name="Kosugi Y."/>
            <person name="Izuno A."/>
            <person name="Isagi Y."/>
            <person name="Lee S.L."/>
            <person name="Shimizu K.K."/>
        </authorList>
    </citation>
    <scope>NUCLEOTIDE SEQUENCE [LARGE SCALE GENOMIC DNA]</scope>
    <source>
        <strain evidence="4">214</strain>
    </source>
</reference>
<dbReference type="Pfam" id="PF01535">
    <property type="entry name" value="PPR"/>
    <property type="match status" value="1"/>
</dbReference>
<dbReference type="NCBIfam" id="TIGR00756">
    <property type="entry name" value="PPR"/>
    <property type="match status" value="1"/>
</dbReference>
<gene>
    <name evidence="4" type="ORF">SLEP1_g50988</name>
</gene>
<evidence type="ECO:0000256" key="3">
    <source>
        <dbReference type="SAM" id="SignalP"/>
    </source>
</evidence>
<dbReference type="PROSITE" id="PS51375">
    <property type="entry name" value="PPR"/>
    <property type="match status" value="1"/>
</dbReference>
<name>A0AAV5M1V5_9ROSI</name>
<protein>
    <recommendedName>
        <fullName evidence="6">Pentatricopeptide repeat-containing protein</fullName>
    </recommendedName>
</protein>
<dbReference type="Gene3D" id="1.25.40.10">
    <property type="entry name" value="Tetratricopeptide repeat domain"/>
    <property type="match status" value="3"/>
</dbReference>